<dbReference type="WBParaSite" id="GPUH_0002563401-mRNA-1">
    <property type="protein sequence ID" value="GPUH_0002563401-mRNA-1"/>
    <property type="gene ID" value="GPUH_0002563401"/>
</dbReference>
<feature type="compositionally biased region" description="Low complexity" evidence="1">
    <location>
        <begin position="61"/>
        <end position="75"/>
    </location>
</feature>
<feature type="region of interest" description="Disordered" evidence="1">
    <location>
        <begin position="47"/>
        <end position="84"/>
    </location>
</feature>
<evidence type="ECO:0000313" key="2">
    <source>
        <dbReference type="EMBL" id="VDN44408.1"/>
    </source>
</evidence>
<reference evidence="4" key="1">
    <citation type="submission" date="2016-06" db="UniProtKB">
        <authorList>
            <consortium name="WormBaseParasite"/>
        </authorList>
    </citation>
    <scope>IDENTIFICATION</scope>
</reference>
<protein>
    <submittedName>
        <fullName evidence="2 4">Uncharacterized protein</fullName>
    </submittedName>
</protein>
<organism evidence="4">
    <name type="scientific">Gongylonema pulchrum</name>
    <dbReference type="NCBI Taxonomy" id="637853"/>
    <lineage>
        <taxon>Eukaryota</taxon>
        <taxon>Metazoa</taxon>
        <taxon>Ecdysozoa</taxon>
        <taxon>Nematoda</taxon>
        <taxon>Chromadorea</taxon>
        <taxon>Rhabditida</taxon>
        <taxon>Spirurina</taxon>
        <taxon>Spiruromorpha</taxon>
        <taxon>Spiruroidea</taxon>
        <taxon>Gongylonematidae</taxon>
        <taxon>Gongylonema</taxon>
    </lineage>
</organism>
<feature type="compositionally biased region" description="Polar residues" evidence="1">
    <location>
        <begin position="47"/>
        <end position="60"/>
    </location>
</feature>
<dbReference type="OrthoDB" id="10030037at2759"/>
<proteinExistence type="predicted"/>
<evidence type="ECO:0000313" key="3">
    <source>
        <dbReference type="Proteomes" id="UP000271098"/>
    </source>
</evidence>
<dbReference type="Proteomes" id="UP000271098">
    <property type="component" value="Unassembled WGS sequence"/>
</dbReference>
<evidence type="ECO:0000313" key="4">
    <source>
        <dbReference type="WBParaSite" id="GPUH_0002563401-mRNA-1"/>
    </source>
</evidence>
<reference evidence="2 3" key="2">
    <citation type="submission" date="2018-11" db="EMBL/GenBank/DDBJ databases">
        <authorList>
            <consortium name="Pathogen Informatics"/>
        </authorList>
    </citation>
    <scope>NUCLEOTIDE SEQUENCE [LARGE SCALE GENOMIC DNA]</scope>
</reference>
<name>A0A183EXB3_9BILA</name>
<sequence>MSSSCSAVQQRSVETSRTLIISDPQHCSVSATLSLGRPKKLFISSSRGRNATKSAATATFQVASPQQQHSSAQQAERTKIIPVT</sequence>
<evidence type="ECO:0000256" key="1">
    <source>
        <dbReference type="SAM" id="MobiDB-lite"/>
    </source>
</evidence>
<gene>
    <name evidence="2" type="ORF">GPUH_LOCUS25603</name>
</gene>
<keyword evidence="3" id="KW-1185">Reference proteome</keyword>
<dbReference type="AlphaFoldDB" id="A0A183EXB3"/>
<dbReference type="EMBL" id="UYRT01105906">
    <property type="protein sequence ID" value="VDN44408.1"/>
    <property type="molecule type" value="Genomic_DNA"/>
</dbReference>
<accession>A0A183EXB3</accession>